<feature type="binding site" evidence="6">
    <location>
        <position position="41"/>
    </location>
    <ligand>
        <name>ATP</name>
        <dbReference type="ChEBI" id="CHEBI:30616"/>
    </ligand>
</feature>
<evidence type="ECO:0000256" key="5">
    <source>
        <dbReference type="ARBA" id="ARBA00022840"/>
    </source>
</evidence>
<dbReference type="PANTHER" id="PTHR24348">
    <property type="entry name" value="SERINE/THREONINE-PROTEIN KINASE UNC-51-RELATED"/>
    <property type="match status" value="1"/>
</dbReference>
<evidence type="ECO:0000256" key="3">
    <source>
        <dbReference type="ARBA" id="ARBA00022741"/>
    </source>
</evidence>
<evidence type="ECO:0000256" key="6">
    <source>
        <dbReference type="PROSITE-ProRule" id="PRU10141"/>
    </source>
</evidence>
<keyword evidence="5 6" id="KW-0067">ATP-binding</keyword>
<dbReference type="PANTHER" id="PTHR24348:SF22">
    <property type="entry name" value="NON-SPECIFIC SERINE_THREONINE PROTEIN KINASE"/>
    <property type="match status" value="1"/>
</dbReference>
<dbReference type="AlphaFoldDB" id="A0A8S1RZ79"/>
<accession>A0A8S1RZ79</accession>
<dbReference type="GO" id="GO:0000407">
    <property type="term" value="C:phagophore assembly site"/>
    <property type="evidence" value="ECO:0007669"/>
    <property type="project" value="TreeGrafter"/>
</dbReference>
<dbReference type="GO" id="GO:0016020">
    <property type="term" value="C:membrane"/>
    <property type="evidence" value="ECO:0007669"/>
    <property type="project" value="TreeGrafter"/>
</dbReference>
<dbReference type="InterPro" id="IPR017441">
    <property type="entry name" value="Protein_kinase_ATP_BS"/>
</dbReference>
<dbReference type="InterPro" id="IPR008271">
    <property type="entry name" value="Ser/Thr_kinase_AS"/>
</dbReference>
<evidence type="ECO:0000256" key="2">
    <source>
        <dbReference type="ARBA" id="ARBA00022679"/>
    </source>
</evidence>
<dbReference type="FunFam" id="3.30.200.20:FF:000042">
    <property type="entry name" value="Aurora kinase A"/>
    <property type="match status" value="1"/>
</dbReference>
<dbReference type="SMART" id="SM00220">
    <property type="entry name" value="S_TKc"/>
    <property type="match status" value="1"/>
</dbReference>
<comment type="caution">
    <text evidence="8">The sequence shown here is derived from an EMBL/GenBank/DDBJ whole genome shotgun (WGS) entry which is preliminary data.</text>
</comment>
<keyword evidence="2" id="KW-0808">Transferase</keyword>
<dbReference type="PROSITE" id="PS00107">
    <property type="entry name" value="PROTEIN_KINASE_ATP"/>
    <property type="match status" value="1"/>
</dbReference>
<evidence type="ECO:0000313" key="8">
    <source>
        <dbReference type="EMBL" id="CAD8132690.1"/>
    </source>
</evidence>
<dbReference type="GO" id="GO:0000045">
    <property type="term" value="P:autophagosome assembly"/>
    <property type="evidence" value="ECO:0007669"/>
    <property type="project" value="TreeGrafter"/>
</dbReference>
<dbReference type="InterPro" id="IPR000719">
    <property type="entry name" value="Prot_kinase_dom"/>
</dbReference>
<keyword evidence="3 6" id="KW-0547">Nucleotide-binding</keyword>
<evidence type="ECO:0000256" key="4">
    <source>
        <dbReference type="ARBA" id="ARBA00022777"/>
    </source>
</evidence>
<comment type="subunit">
    <text evidence="1">Monomer.</text>
</comment>
<gene>
    <name evidence="8" type="ORF">PPENT_87.1.T0020022</name>
</gene>
<dbReference type="PROSITE" id="PS00108">
    <property type="entry name" value="PROTEIN_KINASE_ST"/>
    <property type="match status" value="1"/>
</dbReference>
<proteinExistence type="predicted"/>
<dbReference type="Proteomes" id="UP000689195">
    <property type="component" value="Unassembled WGS sequence"/>
</dbReference>
<dbReference type="GO" id="GO:0005776">
    <property type="term" value="C:autophagosome"/>
    <property type="evidence" value="ECO:0007669"/>
    <property type="project" value="TreeGrafter"/>
</dbReference>
<protein>
    <recommendedName>
        <fullName evidence="7">Protein kinase domain-containing protein</fullName>
    </recommendedName>
</protein>
<organism evidence="8 9">
    <name type="scientific">Paramecium pentaurelia</name>
    <dbReference type="NCBI Taxonomy" id="43138"/>
    <lineage>
        <taxon>Eukaryota</taxon>
        <taxon>Sar</taxon>
        <taxon>Alveolata</taxon>
        <taxon>Ciliophora</taxon>
        <taxon>Intramacronucleata</taxon>
        <taxon>Oligohymenophorea</taxon>
        <taxon>Peniculida</taxon>
        <taxon>Parameciidae</taxon>
        <taxon>Paramecium</taxon>
    </lineage>
</organism>
<keyword evidence="4" id="KW-0418">Kinase</keyword>
<dbReference type="OrthoDB" id="296671at2759"/>
<sequence>MQEQHFKKINQYYFQKVIGSGSFGIVYLGWDDNFKRQVAIKEICISKFDLNQVQDQRQYQMIEKEIEISKKLKNKNIVELYDSFKTEKYIYIIFEYCSNGDLEILFKKNRFQEIEVKAIFQQIIGGIKYLYQQKVVHRDIKLANIYINQEWIIKLGDFGFARNFDNYMQSYCGTPITMAPEIICGKGEYDEKCDIWSLGMILYMMVFGSSYLQQFITPKTSLKEFSEIVQKQEVVFPAKAIISQGLRDLFTRMLKVDAKKRIGYQELFEHYWITEGENESFKKSVRCISKRMNSGEASDIKIPLQQTINEQLSYQFGQYGIVRNEIIENIRDMLNLCQNIDNVKRLCETFLKKLRSSQNNYQITIIMKNQNRIFKEGKVKIFDIKFKLTYLLLKILQELIMTDNVTNDRLEKAQKLFDIAQKTNISNVINIKITKEEIEKMNDQELNQQFEQLGDELREIMIQQQARQQQRPHKKEYEIVFENKQLEEQTSLMLGSVIENFRLLRKNENI</sequence>
<dbReference type="GO" id="GO:0005829">
    <property type="term" value="C:cytosol"/>
    <property type="evidence" value="ECO:0007669"/>
    <property type="project" value="TreeGrafter"/>
</dbReference>
<evidence type="ECO:0000256" key="1">
    <source>
        <dbReference type="ARBA" id="ARBA00011245"/>
    </source>
</evidence>
<dbReference type="GO" id="GO:0005524">
    <property type="term" value="F:ATP binding"/>
    <property type="evidence" value="ECO:0007669"/>
    <property type="project" value="UniProtKB-UniRule"/>
</dbReference>
<reference evidence="8" key="1">
    <citation type="submission" date="2021-01" db="EMBL/GenBank/DDBJ databases">
        <authorList>
            <consortium name="Genoscope - CEA"/>
            <person name="William W."/>
        </authorList>
    </citation>
    <scope>NUCLEOTIDE SEQUENCE</scope>
</reference>
<feature type="domain" description="Protein kinase" evidence="7">
    <location>
        <begin position="12"/>
        <end position="273"/>
    </location>
</feature>
<evidence type="ECO:0000313" key="9">
    <source>
        <dbReference type="Proteomes" id="UP000689195"/>
    </source>
</evidence>
<dbReference type="Pfam" id="PF00069">
    <property type="entry name" value="Pkinase"/>
    <property type="match status" value="1"/>
</dbReference>
<dbReference type="PROSITE" id="PS50011">
    <property type="entry name" value="PROTEIN_KINASE_DOM"/>
    <property type="match status" value="1"/>
</dbReference>
<dbReference type="FunFam" id="1.10.510.10:FF:000571">
    <property type="entry name" value="Maternal embryonic leucine zipper kinase"/>
    <property type="match status" value="1"/>
</dbReference>
<evidence type="ECO:0000259" key="7">
    <source>
        <dbReference type="PROSITE" id="PS50011"/>
    </source>
</evidence>
<dbReference type="InterPro" id="IPR045269">
    <property type="entry name" value="Atg1-like"/>
</dbReference>
<dbReference type="EMBL" id="CAJJDO010000002">
    <property type="protein sequence ID" value="CAD8132690.1"/>
    <property type="molecule type" value="Genomic_DNA"/>
</dbReference>
<name>A0A8S1RZ79_9CILI</name>
<dbReference type="GO" id="GO:0004674">
    <property type="term" value="F:protein serine/threonine kinase activity"/>
    <property type="evidence" value="ECO:0007669"/>
    <property type="project" value="InterPro"/>
</dbReference>
<dbReference type="GO" id="GO:0010506">
    <property type="term" value="P:regulation of autophagy"/>
    <property type="evidence" value="ECO:0007669"/>
    <property type="project" value="InterPro"/>
</dbReference>
<keyword evidence="9" id="KW-1185">Reference proteome</keyword>